<name>A0A523UWK7_UNCT6</name>
<organism evidence="3 4">
    <name type="scientific">candidate division TA06 bacterium</name>
    <dbReference type="NCBI Taxonomy" id="2250710"/>
    <lineage>
        <taxon>Bacteria</taxon>
        <taxon>Bacteria division TA06</taxon>
    </lineage>
</organism>
<evidence type="ECO:0000313" key="3">
    <source>
        <dbReference type="EMBL" id="TET46739.1"/>
    </source>
</evidence>
<dbReference type="Proteomes" id="UP000315525">
    <property type="component" value="Unassembled WGS sequence"/>
</dbReference>
<reference evidence="3 4" key="1">
    <citation type="submission" date="2019-03" db="EMBL/GenBank/DDBJ databases">
        <title>Metabolic potential of uncultured bacteria and archaea associated with petroleum seepage in deep-sea sediments.</title>
        <authorList>
            <person name="Dong X."/>
            <person name="Hubert C."/>
        </authorList>
    </citation>
    <scope>NUCLEOTIDE SEQUENCE [LARGE SCALE GENOMIC DNA]</scope>
    <source>
        <strain evidence="3">E44_bin18</strain>
    </source>
</reference>
<dbReference type="PROSITE" id="PS50164">
    <property type="entry name" value="GIY_YIG"/>
    <property type="match status" value="1"/>
</dbReference>
<comment type="similarity">
    <text evidence="1">Belongs to the UPF0213 family.</text>
</comment>
<dbReference type="PANTHER" id="PTHR34477:SF1">
    <property type="entry name" value="UPF0213 PROTEIN YHBQ"/>
    <property type="match status" value="1"/>
</dbReference>
<dbReference type="EMBL" id="SOJN01000046">
    <property type="protein sequence ID" value="TET46739.1"/>
    <property type="molecule type" value="Genomic_DNA"/>
</dbReference>
<dbReference type="Pfam" id="PF01541">
    <property type="entry name" value="GIY-YIG"/>
    <property type="match status" value="1"/>
</dbReference>
<dbReference type="PANTHER" id="PTHR34477">
    <property type="entry name" value="UPF0213 PROTEIN YHBQ"/>
    <property type="match status" value="1"/>
</dbReference>
<sequence length="108" mass="12715">MVPCSPSVRPVRLDCVHRCCDRVFQVSDKYYVYILRAIGDPDRTYMGLTTDVDRRIAEHNSGSQMHTKRYVPWELLTYVVFSEKRKATDFEKYLKSSSGRAFMKKRLL</sequence>
<gene>
    <name evidence="3" type="ORF">E3J62_03400</name>
</gene>
<evidence type="ECO:0000259" key="2">
    <source>
        <dbReference type="PROSITE" id="PS50164"/>
    </source>
</evidence>
<protein>
    <submittedName>
        <fullName evidence="3">GIY-YIG nuclease family protein</fullName>
    </submittedName>
</protein>
<proteinExistence type="inferred from homology"/>
<evidence type="ECO:0000313" key="4">
    <source>
        <dbReference type="Proteomes" id="UP000315525"/>
    </source>
</evidence>
<dbReference type="InterPro" id="IPR035901">
    <property type="entry name" value="GIY-YIG_endonuc_sf"/>
</dbReference>
<evidence type="ECO:0000256" key="1">
    <source>
        <dbReference type="ARBA" id="ARBA00007435"/>
    </source>
</evidence>
<dbReference type="InterPro" id="IPR000305">
    <property type="entry name" value="GIY-YIG_endonuc"/>
</dbReference>
<accession>A0A523UWK7</accession>
<dbReference type="Gene3D" id="3.40.1440.10">
    <property type="entry name" value="GIY-YIG endonuclease"/>
    <property type="match status" value="1"/>
</dbReference>
<feature type="domain" description="GIY-YIG" evidence="2">
    <location>
        <begin position="28"/>
        <end position="108"/>
    </location>
</feature>
<dbReference type="InterPro" id="IPR050190">
    <property type="entry name" value="UPF0213_domain"/>
</dbReference>
<dbReference type="SUPFAM" id="SSF82771">
    <property type="entry name" value="GIY-YIG endonuclease"/>
    <property type="match status" value="1"/>
</dbReference>
<dbReference type="AlphaFoldDB" id="A0A523UWK7"/>
<dbReference type="CDD" id="cd10449">
    <property type="entry name" value="GIY-YIG_SLX1_like"/>
    <property type="match status" value="1"/>
</dbReference>
<comment type="caution">
    <text evidence="3">The sequence shown here is derived from an EMBL/GenBank/DDBJ whole genome shotgun (WGS) entry which is preliminary data.</text>
</comment>